<accession>A0ABX0LZB3</accession>
<protein>
    <submittedName>
        <fullName evidence="8">Histidine kinase</fullName>
    </submittedName>
</protein>
<dbReference type="EMBL" id="VVIW01000004">
    <property type="protein sequence ID" value="NHZ40235.1"/>
    <property type="molecule type" value="Genomic_DNA"/>
</dbReference>
<name>A0ABX0LZB3_9BURK</name>
<proteinExistence type="predicted"/>
<keyword evidence="2" id="KW-1003">Cell membrane</keyword>
<evidence type="ECO:0000256" key="5">
    <source>
        <dbReference type="ARBA" id="ARBA00023136"/>
    </source>
</evidence>
<evidence type="ECO:0000313" key="9">
    <source>
        <dbReference type="Proteomes" id="UP000819052"/>
    </source>
</evidence>
<dbReference type="Proteomes" id="UP000819052">
    <property type="component" value="Unassembled WGS sequence"/>
</dbReference>
<evidence type="ECO:0000259" key="7">
    <source>
        <dbReference type="SMART" id="SM01049"/>
    </source>
</evidence>
<feature type="signal peptide" evidence="6">
    <location>
        <begin position="1"/>
        <end position="23"/>
    </location>
</feature>
<dbReference type="Pfam" id="PF17200">
    <property type="entry name" value="sCache_2"/>
    <property type="match status" value="1"/>
</dbReference>
<comment type="subcellular location">
    <subcellularLocation>
        <location evidence="1">Cell membrane</location>
        <topology evidence="1">Multi-pass membrane protein</topology>
    </subcellularLocation>
</comment>
<sequence>MTMLIKSVIGVAASLAFAANVLAADAATAEEASALVKQGVAFFKANGKDKLIAEVANTRGQFVSKDLYLSVWDTKAKVLAHGANPKMAGKNIIELKDADDKYFMKEIMSKAANPGNGWVDYKWVNPVTKEMQAKSAYFEKVEDIVISAGYYKK</sequence>
<keyword evidence="9" id="KW-1185">Reference proteome</keyword>
<comment type="caution">
    <text evidence="8">The sequence shown here is derived from an EMBL/GenBank/DDBJ whole genome shotgun (WGS) entry which is preliminary data.</text>
</comment>
<evidence type="ECO:0000313" key="8">
    <source>
        <dbReference type="EMBL" id="NHZ40235.1"/>
    </source>
</evidence>
<evidence type="ECO:0000256" key="2">
    <source>
        <dbReference type="ARBA" id="ARBA00022475"/>
    </source>
</evidence>
<feature type="domain" description="Single Cache" evidence="7">
    <location>
        <begin position="21"/>
        <end position="105"/>
    </location>
</feature>
<dbReference type="GO" id="GO:0016301">
    <property type="term" value="F:kinase activity"/>
    <property type="evidence" value="ECO:0007669"/>
    <property type="project" value="UniProtKB-KW"/>
</dbReference>
<dbReference type="RefSeq" id="WP_167076104.1">
    <property type="nucleotide sequence ID" value="NZ_VVIW01000004.1"/>
</dbReference>
<keyword evidence="4" id="KW-1133">Transmembrane helix</keyword>
<gene>
    <name evidence="8" type="ORF">F1609_08680</name>
</gene>
<reference evidence="8 9" key="1">
    <citation type="submission" date="2019-09" db="EMBL/GenBank/DDBJ databases">
        <title>Taxonomy of Antarctic Massilia spp.: description of Massilia rubra sp. nov., Massilia aquatica sp. nov., Massilia mucilaginosa sp. nov., Massilia frigida sp. nov. isolated from streams, lakes and regoliths.</title>
        <authorList>
            <person name="Holochova P."/>
            <person name="Sedlacek I."/>
            <person name="Kralova S."/>
            <person name="Maslanova I."/>
            <person name="Busse H.-J."/>
            <person name="Stankova E."/>
            <person name="Vrbovska V."/>
            <person name="Kovarovic V."/>
            <person name="Bartak M."/>
            <person name="Svec P."/>
            <person name="Pantucek R."/>
        </authorList>
    </citation>
    <scope>NUCLEOTIDE SEQUENCE [LARGE SCALE GENOMIC DNA]</scope>
    <source>
        <strain evidence="8 9">CCM 8693</strain>
    </source>
</reference>
<keyword evidence="8" id="KW-0808">Transferase</keyword>
<dbReference type="Gene3D" id="3.30.450.20">
    <property type="entry name" value="PAS domain"/>
    <property type="match status" value="1"/>
</dbReference>
<dbReference type="SMART" id="SM01049">
    <property type="entry name" value="Cache_2"/>
    <property type="match status" value="1"/>
</dbReference>
<evidence type="ECO:0000256" key="6">
    <source>
        <dbReference type="SAM" id="SignalP"/>
    </source>
</evidence>
<feature type="chain" id="PRO_5045735456" evidence="6">
    <location>
        <begin position="24"/>
        <end position="153"/>
    </location>
</feature>
<organism evidence="8 9">
    <name type="scientific">Massilia aquatica</name>
    <dbReference type="NCBI Taxonomy" id="2609000"/>
    <lineage>
        <taxon>Bacteria</taxon>
        <taxon>Pseudomonadati</taxon>
        <taxon>Pseudomonadota</taxon>
        <taxon>Betaproteobacteria</taxon>
        <taxon>Burkholderiales</taxon>
        <taxon>Oxalobacteraceae</taxon>
        <taxon>Telluria group</taxon>
        <taxon>Massilia</taxon>
    </lineage>
</organism>
<evidence type="ECO:0000256" key="1">
    <source>
        <dbReference type="ARBA" id="ARBA00004651"/>
    </source>
</evidence>
<keyword evidence="6" id="KW-0732">Signal</keyword>
<evidence type="ECO:0000256" key="4">
    <source>
        <dbReference type="ARBA" id="ARBA00022989"/>
    </source>
</evidence>
<dbReference type="InterPro" id="IPR033480">
    <property type="entry name" value="sCache_2"/>
</dbReference>
<evidence type="ECO:0000256" key="3">
    <source>
        <dbReference type="ARBA" id="ARBA00022692"/>
    </source>
</evidence>
<keyword evidence="3" id="KW-0812">Transmembrane</keyword>
<keyword evidence="5" id="KW-0472">Membrane</keyword>
<keyword evidence="8" id="KW-0418">Kinase</keyword>